<dbReference type="EMBL" id="RBZV01000002">
    <property type="protein sequence ID" value="RKP50521.1"/>
    <property type="molecule type" value="Genomic_DNA"/>
</dbReference>
<dbReference type="RefSeq" id="WP_121276362.1">
    <property type="nucleotide sequence ID" value="NZ_RBZV01000002.1"/>
</dbReference>
<keyword evidence="3" id="KW-1185">Reference proteome</keyword>
<sequence>MANAQDLERQLAAAREQLENERQRSTQDELGDFFVSPLAAHVNELERALARARATERVEVFQWRLFGEKVNRGSIPLKLLARLAGPLNDWIAAAAHRSRYGADKKRGIAQDVADEIDFRLQGLAPGSTRLYFTGNTHPDLAGESLLADTLIKQFKLLNAKTPDEFYEQLHDVGLKSAKKLGELLDILEDEGLAVEFTWDVPDRDWIWQGRVDEIVRVRSLLTGADDMQWSHIRVEGSVALLSEDGRLDIHADSLGRKIKIKFTPAQYHLIQSLRMADRVSLDVEAARYFSPAGDGMIEKYSLIGVAGGDSPQPSLDLDDNDEDS</sequence>
<evidence type="ECO:0000256" key="1">
    <source>
        <dbReference type="SAM" id="Coils"/>
    </source>
</evidence>
<evidence type="ECO:0000313" key="2">
    <source>
        <dbReference type="EMBL" id="RKP50521.1"/>
    </source>
</evidence>
<gene>
    <name evidence="2" type="ORF">D7S89_05290</name>
</gene>
<dbReference type="AlphaFoldDB" id="A0A494XLA8"/>
<protein>
    <submittedName>
        <fullName evidence="2">Uncharacterized protein</fullName>
    </submittedName>
</protein>
<evidence type="ECO:0000313" key="3">
    <source>
        <dbReference type="Proteomes" id="UP000280434"/>
    </source>
</evidence>
<proteinExistence type="predicted"/>
<comment type="caution">
    <text evidence="2">The sequence shown here is derived from an EMBL/GenBank/DDBJ whole genome shotgun (WGS) entry which is preliminary data.</text>
</comment>
<reference evidence="2 3" key="1">
    <citation type="submission" date="2018-10" db="EMBL/GenBank/DDBJ databases">
        <title>Paraburkholderia sp. 7MK8-2, isolated from soil.</title>
        <authorList>
            <person name="Gao Z.-H."/>
            <person name="Qiu L.-H."/>
        </authorList>
    </citation>
    <scope>NUCLEOTIDE SEQUENCE [LARGE SCALE GENOMIC DNA]</scope>
    <source>
        <strain evidence="2 3">7MK8-2</strain>
    </source>
</reference>
<dbReference type="Proteomes" id="UP000280434">
    <property type="component" value="Unassembled WGS sequence"/>
</dbReference>
<dbReference type="OrthoDB" id="7056236at2"/>
<organism evidence="2 3">
    <name type="scientific">Trinickia fusca</name>
    <dbReference type="NCBI Taxonomy" id="2419777"/>
    <lineage>
        <taxon>Bacteria</taxon>
        <taxon>Pseudomonadati</taxon>
        <taxon>Pseudomonadota</taxon>
        <taxon>Betaproteobacteria</taxon>
        <taxon>Burkholderiales</taxon>
        <taxon>Burkholderiaceae</taxon>
        <taxon>Trinickia</taxon>
    </lineage>
</organism>
<keyword evidence="1" id="KW-0175">Coiled coil</keyword>
<name>A0A494XLA8_9BURK</name>
<accession>A0A494XLA8</accession>
<feature type="coiled-coil region" evidence="1">
    <location>
        <begin position="1"/>
        <end position="28"/>
    </location>
</feature>